<dbReference type="Proteomes" id="UP000008812">
    <property type="component" value="Chromosome"/>
</dbReference>
<name>B3PMP7_META1</name>
<dbReference type="KEGG" id="mat:MARTH_orf443"/>
<organism evidence="1 2">
    <name type="scientific">Metamycoplasma arthritidis (strain 158L3-1)</name>
    <name type="common">Mycoplasma arthritidis</name>
    <dbReference type="NCBI Taxonomy" id="243272"/>
    <lineage>
        <taxon>Bacteria</taxon>
        <taxon>Bacillati</taxon>
        <taxon>Mycoplasmatota</taxon>
        <taxon>Mycoplasmoidales</taxon>
        <taxon>Metamycoplasmataceae</taxon>
        <taxon>Metamycoplasma</taxon>
    </lineage>
</organism>
<sequence>MWWSSRFFGRSFFHFRSFASWSFLSFSHYLFSPSGCFCSSAFLIASSSNVCISFIDICMFNSTLYFLACSKSSFLAKASFRFNSWTASFLCEVLIAFLITTKAPFAPGIDPLITNMLLAGSSLTISRFWMVTCSEPRCPGIVIPFQTLFPEISPIDPVWRKGCDPPPPPCDLGPMCWFHLLMVPAKPLPLEIAVTSTISPAWKSDASMVSPKLYPVILRISFTNRLGVVFACLNLLISGRLICDAFLSSVASCVALYPSFSTVRTLVTTFGLTSTIVTGIKIPSLVNSCVIPTFLPKIPFMLDPFIKNKFLRSFLRF</sequence>
<accession>B3PMP7</accession>
<dbReference type="HOGENOM" id="CLU_876659_0_0_14"/>
<proteinExistence type="predicted"/>
<reference evidence="1 2" key="1">
    <citation type="journal article" date="2008" name="Infect. Immun.">
        <title>Genome of Mycoplasma arthritidis.</title>
        <authorList>
            <person name="Dybvig K."/>
            <person name="Zuhua C."/>
            <person name="Lao P."/>
            <person name="Jordan D.S."/>
            <person name="French C.T."/>
            <person name="Tu A.H."/>
            <person name="Loraine A.E."/>
        </authorList>
    </citation>
    <scope>NUCLEOTIDE SEQUENCE [LARGE SCALE GENOMIC DNA]</scope>
    <source>
        <strain evidence="1 2">158L3-1</strain>
    </source>
</reference>
<dbReference type="eggNOG" id="ENOG5031ZB6">
    <property type="taxonomic scope" value="Bacteria"/>
</dbReference>
<evidence type="ECO:0000313" key="2">
    <source>
        <dbReference type="Proteomes" id="UP000008812"/>
    </source>
</evidence>
<gene>
    <name evidence="1" type="ordered locus">MARTH_orf443</name>
</gene>
<dbReference type="STRING" id="243272.MARTH_orf443"/>
<protein>
    <submittedName>
        <fullName evidence="1">Conserved hypothetical membrane protein</fullName>
    </submittedName>
</protein>
<keyword evidence="2" id="KW-1185">Reference proteome</keyword>
<dbReference type="EMBL" id="CP001047">
    <property type="protein sequence ID" value="ACF07299.1"/>
    <property type="molecule type" value="Genomic_DNA"/>
</dbReference>
<dbReference type="AlphaFoldDB" id="B3PMP7"/>
<evidence type="ECO:0000313" key="1">
    <source>
        <dbReference type="EMBL" id="ACF07299.1"/>
    </source>
</evidence>